<evidence type="ECO:0000313" key="2">
    <source>
        <dbReference type="Proteomes" id="UP001596972"/>
    </source>
</evidence>
<gene>
    <name evidence="1" type="ORF">ACFQ11_13895</name>
</gene>
<dbReference type="EMBL" id="JBHTJA010000021">
    <property type="protein sequence ID" value="MFD0901488.1"/>
    <property type="molecule type" value="Genomic_DNA"/>
</dbReference>
<accession>A0ABW3EMD7</accession>
<comment type="caution">
    <text evidence="1">The sequence shown here is derived from an EMBL/GenBank/DDBJ whole genome shotgun (WGS) entry which is preliminary data.</text>
</comment>
<keyword evidence="2" id="KW-1185">Reference proteome</keyword>
<evidence type="ECO:0000313" key="1">
    <source>
        <dbReference type="EMBL" id="MFD0901488.1"/>
    </source>
</evidence>
<organism evidence="1 2">
    <name type="scientific">Actinomadura sediminis</name>
    <dbReference type="NCBI Taxonomy" id="1038904"/>
    <lineage>
        <taxon>Bacteria</taxon>
        <taxon>Bacillati</taxon>
        <taxon>Actinomycetota</taxon>
        <taxon>Actinomycetes</taxon>
        <taxon>Streptosporangiales</taxon>
        <taxon>Thermomonosporaceae</taxon>
        <taxon>Actinomadura</taxon>
    </lineage>
</organism>
<dbReference type="Proteomes" id="UP001596972">
    <property type="component" value="Unassembled WGS sequence"/>
</dbReference>
<dbReference type="RefSeq" id="WP_378298702.1">
    <property type="nucleotide sequence ID" value="NZ_JBHTJA010000021.1"/>
</dbReference>
<name>A0ABW3EMD7_9ACTN</name>
<proteinExistence type="predicted"/>
<reference evidence="2" key="1">
    <citation type="journal article" date="2019" name="Int. J. Syst. Evol. Microbiol.">
        <title>The Global Catalogue of Microorganisms (GCM) 10K type strain sequencing project: providing services to taxonomists for standard genome sequencing and annotation.</title>
        <authorList>
            <consortium name="The Broad Institute Genomics Platform"/>
            <consortium name="The Broad Institute Genome Sequencing Center for Infectious Disease"/>
            <person name="Wu L."/>
            <person name="Ma J."/>
        </authorList>
    </citation>
    <scope>NUCLEOTIDE SEQUENCE [LARGE SCALE GENOMIC DNA]</scope>
    <source>
        <strain evidence="2">JCM 31202</strain>
    </source>
</reference>
<protein>
    <submittedName>
        <fullName evidence="1">Uncharacterized protein</fullName>
    </submittedName>
</protein>
<sequence>MEVIVALEFYGKDDTSKNQGSPAVFVDRATGELLFQGWTETDAAVLDEISSYSRTASNESSVRMPARMKPVILRALEALDGETPNE</sequence>